<dbReference type="FunFam" id="2.40.30.170:FF:000010">
    <property type="entry name" value="Efflux RND transporter periplasmic adaptor subunit"/>
    <property type="match status" value="1"/>
</dbReference>
<dbReference type="Gene3D" id="2.40.30.170">
    <property type="match status" value="1"/>
</dbReference>
<evidence type="ECO:0000259" key="2">
    <source>
        <dbReference type="Pfam" id="PF25954"/>
    </source>
</evidence>
<reference evidence="5 6" key="1">
    <citation type="submission" date="2016-11" db="EMBL/GenBank/DDBJ databases">
        <title>Whole genomes of Flavobacteriaceae.</title>
        <authorList>
            <person name="Stine C."/>
            <person name="Li C."/>
            <person name="Tadesse D."/>
        </authorList>
    </citation>
    <scope>NUCLEOTIDE SEQUENCE [LARGE SCALE GENOMIC DNA]</scope>
    <source>
        <strain evidence="5 6">DSM 24704</strain>
    </source>
</reference>
<gene>
    <name evidence="5" type="ORF">B0A64_09940</name>
</gene>
<evidence type="ECO:0000259" key="3">
    <source>
        <dbReference type="Pfam" id="PF25973"/>
    </source>
</evidence>
<dbReference type="Proteomes" id="UP000214684">
    <property type="component" value="Unassembled WGS sequence"/>
</dbReference>
<name>A0A227PB83_9FLAO</name>
<evidence type="ECO:0000313" key="6">
    <source>
        <dbReference type="Proteomes" id="UP000214684"/>
    </source>
</evidence>
<dbReference type="Pfam" id="PF25954">
    <property type="entry name" value="Beta-barrel_RND_2"/>
    <property type="match status" value="1"/>
</dbReference>
<dbReference type="GO" id="GO:1990281">
    <property type="term" value="C:efflux pump complex"/>
    <property type="evidence" value="ECO:0007669"/>
    <property type="project" value="TreeGrafter"/>
</dbReference>
<dbReference type="SUPFAM" id="SSF111369">
    <property type="entry name" value="HlyD-like secretion proteins"/>
    <property type="match status" value="1"/>
</dbReference>
<comment type="caution">
    <text evidence="5">The sequence shown here is derived from an EMBL/GenBank/DDBJ whole genome shotgun (WGS) entry which is preliminary data.</text>
</comment>
<accession>A0A227PB83</accession>
<dbReference type="AlphaFoldDB" id="A0A227PB83"/>
<dbReference type="InterPro" id="IPR006143">
    <property type="entry name" value="RND_pump_MFP"/>
</dbReference>
<comment type="similarity">
    <text evidence="1">Belongs to the membrane fusion protein (MFP) (TC 8.A.1) family.</text>
</comment>
<dbReference type="Pfam" id="PF25989">
    <property type="entry name" value="YknX_C"/>
    <property type="match status" value="1"/>
</dbReference>
<dbReference type="EMBL" id="MUGS01000014">
    <property type="protein sequence ID" value="OXG07160.1"/>
    <property type="molecule type" value="Genomic_DNA"/>
</dbReference>
<keyword evidence="6" id="KW-1185">Reference proteome</keyword>
<protein>
    <submittedName>
        <fullName evidence="5">Efflux transporter periplasmic adaptor subunit</fullName>
    </submittedName>
</protein>
<evidence type="ECO:0000259" key="4">
    <source>
        <dbReference type="Pfam" id="PF25989"/>
    </source>
</evidence>
<dbReference type="OrthoDB" id="9806939at2"/>
<evidence type="ECO:0000313" key="5">
    <source>
        <dbReference type="EMBL" id="OXG07160.1"/>
    </source>
</evidence>
<dbReference type="PANTHER" id="PTHR30469">
    <property type="entry name" value="MULTIDRUG RESISTANCE PROTEIN MDTA"/>
    <property type="match status" value="1"/>
</dbReference>
<feature type="domain" description="CzcB-like barrel-sandwich hybrid" evidence="3">
    <location>
        <begin position="65"/>
        <end position="186"/>
    </location>
</feature>
<dbReference type="InterPro" id="IPR058637">
    <property type="entry name" value="YknX-like_C"/>
</dbReference>
<feature type="domain" description="CusB-like beta-barrel" evidence="2">
    <location>
        <begin position="193"/>
        <end position="262"/>
    </location>
</feature>
<dbReference type="NCBIfam" id="TIGR01730">
    <property type="entry name" value="RND_mfp"/>
    <property type="match status" value="1"/>
</dbReference>
<sequence>MKNIFMAITAAVLCAACGSDKKDPVKETEDPIQVKAEKVAAVSMANEISVSGNIEGATTVKMGFMVPGKINLITSKVGQFVTKGQLIASLDPTNYALNKQLADVELSEVTDEYGRLKILHSRGSLSQSDFSKIGFALQKAQAQQKLELKKLNDTKLHSPINGVLLSKQAETGEIIDAGTELFVVSDIKKVTVLAFVPEGELNGLHIGQAANVHIAALDKTFAGRITEIGSIADAASRAFTIKIEVANIGMQIRPGMIAEARIIITKPKTGIQLPTECIISDLGNQSFVYVVDKNEQKAFKRKVSLGKMIANKIEILSGLALGETVITSGQTKLSDGVLISIENK</sequence>
<proteinExistence type="inferred from homology"/>
<dbReference type="GO" id="GO:0015562">
    <property type="term" value="F:efflux transmembrane transporter activity"/>
    <property type="evidence" value="ECO:0007669"/>
    <property type="project" value="TreeGrafter"/>
</dbReference>
<dbReference type="Pfam" id="PF25973">
    <property type="entry name" value="BSH_CzcB"/>
    <property type="match status" value="1"/>
</dbReference>
<dbReference type="InterPro" id="IPR058647">
    <property type="entry name" value="BSH_CzcB-like"/>
</dbReference>
<dbReference type="InterPro" id="IPR058792">
    <property type="entry name" value="Beta-barrel_RND_2"/>
</dbReference>
<evidence type="ECO:0000256" key="1">
    <source>
        <dbReference type="ARBA" id="ARBA00009477"/>
    </source>
</evidence>
<dbReference type="Gene3D" id="2.40.50.100">
    <property type="match status" value="1"/>
</dbReference>
<dbReference type="Gene3D" id="2.40.420.20">
    <property type="match status" value="1"/>
</dbReference>
<organism evidence="5 6">
    <name type="scientific">Flavobacterium araucananum</name>
    <dbReference type="NCBI Taxonomy" id="946678"/>
    <lineage>
        <taxon>Bacteria</taxon>
        <taxon>Pseudomonadati</taxon>
        <taxon>Bacteroidota</taxon>
        <taxon>Flavobacteriia</taxon>
        <taxon>Flavobacteriales</taxon>
        <taxon>Flavobacteriaceae</taxon>
        <taxon>Flavobacterium</taxon>
    </lineage>
</organism>
<feature type="domain" description="YknX-like C-terminal permuted SH3-like" evidence="4">
    <location>
        <begin position="271"/>
        <end position="339"/>
    </location>
</feature>